<protein>
    <submittedName>
        <fullName evidence="2">Uncharacterized protein</fullName>
    </submittedName>
</protein>
<dbReference type="EMBL" id="DVFI01000069">
    <property type="protein sequence ID" value="HIQ62840.1"/>
    <property type="molecule type" value="Genomic_DNA"/>
</dbReference>
<sequence length="89" mass="9542">MSESTLLAGVLGLAMSALQFFLLQRIIKVRAARKRAALFALKLPLWAVAVAGIGLLWGVGPLIAFALCAGVGYPALSIVYFLRVRKREG</sequence>
<keyword evidence="1" id="KW-0812">Transmembrane</keyword>
<reference evidence="2" key="2">
    <citation type="journal article" date="2021" name="PeerJ">
        <title>Extensive microbial diversity within the chicken gut microbiome revealed by metagenomics and culture.</title>
        <authorList>
            <person name="Gilroy R."/>
            <person name="Ravi A."/>
            <person name="Getino M."/>
            <person name="Pursley I."/>
            <person name="Horton D.L."/>
            <person name="Alikhan N.F."/>
            <person name="Baker D."/>
            <person name="Gharbi K."/>
            <person name="Hall N."/>
            <person name="Watson M."/>
            <person name="Adriaenssens E.M."/>
            <person name="Foster-Nyarko E."/>
            <person name="Jarju S."/>
            <person name="Secka A."/>
            <person name="Antonio M."/>
            <person name="Oren A."/>
            <person name="Chaudhuri R.R."/>
            <person name="La Ragione R."/>
            <person name="Hildebrand F."/>
            <person name="Pallen M.J."/>
        </authorList>
    </citation>
    <scope>NUCLEOTIDE SEQUENCE</scope>
    <source>
        <strain evidence="2">ChiHile30-977</strain>
    </source>
</reference>
<feature type="transmembrane region" description="Helical" evidence="1">
    <location>
        <begin position="36"/>
        <end position="57"/>
    </location>
</feature>
<feature type="transmembrane region" description="Helical" evidence="1">
    <location>
        <begin position="6"/>
        <end position="24"/>
    </location>
</feature>
<name>A0A9D1CIJ5_9FIRM</name>
<reference evidence="2" key="1">
    <citation type="submission" date="2020-10" db="EMBL/GenBank/DDBJ databases">
        <authorList>
            <person name="Gilroy R."/>
        </authorList>
    </citation>
    <scope>NUCLEOTIDE SEQUENCE</scope>
    <source>
        <strain evidence="2">ChiHile30-977</strain>
    </source>
</reference>
<keyword evidence="1" id="KW-0472">Membrane</keyword>
<comment type="caution">
    <text evidence="2">The sequence shown here is derived from an EMBL/GenBank/DDBJ whole genome shotgun (WGS) entry which is preliminary data.</text>
</comment>
<evidence type="ECO:0000313" key="2">
    <source>
        <dbReference type="EMBL" id="HIQ62840.1"/>
    </source>
</evidence>
<feature type="transmembrane region" description="Helical" evidence="1">
    <location>
        <begin position="63"/>
        <end position="82"/>
    </location>
</feature>
<keyword evidence="1" id="KW-1133">Transmembrane helix</keyword>
<evidence type="ECO:0000256" key="1">
    <source>
        <dbReference type="SAM" id="Phobius"/>
    </source>
</evidence>
<proteinExistence type="predicted"/>
<organism evidence="2 3">
    <name type="scientific">Candidatus Avichristensenella intestinipullorum</name>
    <dbReference type="NCBI Taxonomy" id="2840693"/>
    <lineage>
        <taxon>Bacteria</taxon>
        <taxon>Bacillati</taxon>
        <taxon>Bacillota</taxon>
        <taxon>Clostridia</taxon>
        <taxon>Candidatus Avichristensenella</taxon>
    </lineage>
</organism>
<evidence type="ECO:0000313" key="3">
    <source>
        <dbReference type="Proteomes" id="UP000886819"/>
    </source>
</evidence>
<dbReference type="Proteomes" id="UP000886819">
    <property type="component" value="Unassembled WGS sequence"/>
</dbReference>
<gene>
    <name evidence="2" type="ORF">IAA66_04530</name>
</gene>
<dbReference type="AlphaFoldDB" id="A0A9D1CIJ5"/>
<accession>A0A9D1CIJ5</accession>